<proteinExistence type="predicted"/>
<organism evidence="1 2">
    <name type="scientific">Aminobacter anthyllidis</name>
    <dbReference type="NCBI Taxonomy" id="1035067"/>
    <lineage>
        <taxon>Bacteria</taxon>
        <taxon>Pseudomonadati</taxon>
        <taxon>Pseudomonadota</taxon>
        <taxon>Alphaproteobacteria</taxon>
        <taxon>Hyphomicrobiales</taxon>
        <taxon>Phyllobacteriaceae</taxon>
        <taxon>Aminobacter</taxon>
    </lineage>
</organism>
<reference evidence="1" key="2">
    <citation type="submission" date="2021-03" db="EMBL/GenBank/DDBJ databases">
        <authorList>
            <person name="Artuso I."/>
            <person name="Turrini P."/>
            <person name="Pirolo M."/>
            <person name="Lugli G.A."/>
            <person name="Ventura M."/>
            <person name="Visca P."/>
        </authorList>
    </citation>
    <scope>NUCLEOTIDE SEQUENCE</scope>
    <source>
        <strain evidence="1">LMG 26462</strain>
    </source>
</reference>
<protein>
    <submittedName>
        <fullName evidence="1">Uncharacterized protein</fullName>
    </submittedName>
</protein>
<sequence length="64" mass="7388">MSGKTTAFVCWLVGHKPVSTLSRSPNTVYTHMRKETCARCGKVLVEERMYYDARTEPEMFRGDK</sequence>
<accession>A0A9X1D0Y0</accession>
<comment type="caution">
    <text evidence="1">The sequence shown here is derived from an EMBL/GenBank/DDBJ whole genome shotgun (WGS) entry which is preliminary data.</text>
</comment>
<dbReference type="Proteomes" id="UP001138921">
    <property type="component" value="Unassembled WGS sequence"/>
</dbReference>
<gene>
    <name evidence="1" type="ORF">J1C56_01965</name>
</gene>
<dbReference type="AlphaFoldDB" id="A0A9X1D0Y0"/>
<name>A0A9X1D0Y0_9HYPH</name>
<evidence type="ECO:0000313" key="1">
    <source>
        <dbReference type="EMBL" id="MBT1154350.1"/>
    </source>
</evidence>
<evidence type="ECO:0000313" key="2">
    <source>
        <dbReference type="Proteomes" id="UP001138921"/>
    </source>
</evidence>
<dbReference type="RefSeq" id="WP_214385490.1">
    <property type="nucleotide sequence ID" value="NZ_JAFLWW010000001.1"/>
</dbReference>
<keyword evidence="2" id="KW-1185">Reference proteome</keyword>
<reference evidence="1" key="1">
    <citation type="journal article" date="2021" name="Microorganisms">
        <title>Phylogenomic Reconstruction and Metabolic Potential of the Genus Aminobacter.</title>
        <authorList>
            <person name="Artuso I."/>
            <person name="Turrini P."/>
            <person name="Pirolo M."/>
            <person name="Lugli G.A."/>
            <person name="Ventura M."/>
            <person name="Visca P."/>
        </authorList>
    </citation>
    <scope>NUCLEOTIDE SEQUENCE</scope>
    <source>
        <strain evidence="1">LMG 26462</strain>
    </source>
</reference>
<dbReference type="EMBL" id="JAFLWW010000001">
    <property type="protein sequence ID" value="MBT1154350.1"/>
    <property type="molecule type" value="Genomic_DNA"/>
</dbReference>